<accession>A0A3B0YH77</accession>
<dbReference type="InterPro" id="IPR003400">
    <property type="entry name" value="ExbD"/>
</dbReference>
<dbReference type="EMBL" id="UOFM01000351">
    <property type="protein sequence ID" value="VAW80268.1"/>
    <property type="molecule type" value="Genomic_DNA"/>
</dbReference>
<protein>
    <recommendedName>
        <fullName evidence="8">Biopolymer transport protein ExbD/TolR</fullName>
    </recommendedName>
</protein>
<evidence type="ECO:0000256" key="5">
    <source>
        <dbReference type="ARBA" id="ARBA00023136"/>
    </source>
</evidence>
<name>A0A3B0YH77_9ZZZZ</name>
<evidence type="ECO:0000256" key="4">
    <source>
        <dbReference type="ARBA" id="ARBA00022989"/>
    </source>
</evidence>
<evidence type="ECO:0008006" key="8">
    <source>
        <dbReference type="Google" id="ProtNLM"/>
    </source>
</evidence>
<dbReference type="GO" id="GO:0022857">
    <property type="term" value="F:transmembrane transporter activity"/>
    <property type="evidence" value="ECO:0007669"/>
    <property type="project" value="InterPro"/>
</dbReference>
<keyword evidence="2" id="KW-1003">Cell membrane</keyword>
<keyword evidence="4 6" id="KW-1133">Transmembrane helix</keyword>
<evidence type="ECO:0000313" key="7">
    <source>
        <dbReference type="EMBL" id="VAW80268.1"/>
    </source>
</evidence>
<gene>
    <name evidence="7" type="ORF">MNBD_GAMMA14-1019</name>
</gene>
<evidence type="ECO:0000256" key="2">
    <source>
        <dbReference type="ARBA" id="ARBA00022475"/>
    </source>
</evidence>
<sequence>MKRRWRKKLASEPTEVNITAFMNLMVILVPFLLITAVFSRITILELNLPTEGAPSKAAVKDDKEQLKLEVIVRKDVVEIQDRNQVGLLKVFTVMPDGSHLKQISDLLQQIKARFPDKQDITLLLEMDTSYDQLVEMMDTLRVARVERDGEVVMAELFPTISIGDAPSGGAPAGKLRTAKRSSK</sequence>
<dbReference type="AlphaFoldDB" id="A0A3B0YH77"/>
<reference evidence="7" key="1">
    <citation type="submission" date="2018-06" db="EMBL/GenBank/DDBJ databases">
        <authorList>
            <person name="Zhirakovskaya E."/>
        </authorList>
    </citation>
    <scope>NUCLEOTIDE SEQUENCE</scope>
</reference>
<keyword evidence="3 6" id="KW-0812">Transmembrane</keyword>
<dbReference type="Pfam" id="PF02472">
    <property type="entry name" value="ExbD"/>
    <property type="match status" value="1"/>
</dbReference>
<evidence type="ECO:0000256" key="1">
    <source>
        <dbReference type="ARBA" id="ARBA00004162"/>
    </source>
</evidence>
<evidence type="ECO:0000256" key="6">
    <source>
        <dbReference type="SAM" id="Phobius"/>
    </source>
</evidence>
<feature type="transmembrane region" description="Helical" evidence="6">
    <location>
        <begin position="21"/>
        <end position="41"/>
    </location>
</feature>
<comment type="subcellular location">
    <subcellularLocation>
        <location evidence="1">Cell membrane</location>
        <topology evidence="1">Single-pass membrane protein</topology>
    </subcellularLocation>
</comment>
<dbReference type="GO" id="GO:0005886">
    <property type="term" value="C:plasma membrane"/>
    <property type="evidence" value="ECO:0007669"/>
    <property type="project" value="UniProtKB-SubCell"/>
</dbReference>
<keyword evidence="5 6" id="KW-0472">Membrane</keyword>
<proteinExistence type="predicted"/>
<evidence type="ECO:0000256" key="3">
    <source>
        <dbReference type="ARBA" id="ARBA00022692"/>
    </source>
</evidence>
<organism evidence="7">
    <name type="scientific">hydrothermal vent metagenome</name>
    <dbReference type="NCBI Taxonomy" id="652676"/>
    <lineage>
        <taxon>unclassified sequences</taxon>
        <taxon>metagenomes</taxon>
        <taxon>ecological metagenomes</taxon>
    </lineage>
</organism>